<reference evidence="1 2" key="1">
    <citation type="submission" date="2016-11" db="EMBL/GenBank/DDBJ databases">
        <authorList>
            <person name="Jaros S."/>
            <person name="Januszkiewicz K."/>
            <person name="Wedrychowicz H."/>
        </authorList>
    </citation>
    <scope>NUCLEOTIDE SEQUENCE [LARGE SCALE GENOMIC DNA]</scope>
    <source>
        <strain evidence="1">NVI 5450</strain>
    </source>
</reference>
<accession>A0A090ICK4</accession>
<organism evidence="1 2">
    <name type="scientific">Moritella viscosa</name>
    <dbReference type="NCBI Taxonomy" id="80854"/>
    <lineage>
        <taxon>Bacteria</taxon>
        <taxon>Pseudomonadati</taxon>
        <taxon>Pseudomonadota</taxon>
        <taxon>Gammaproteobacteria</taxon>
        <taxon>Alteromonadales</taxon>
        <taxon>Moritellaceae</taxon>
        <taxon>Moritella</taxon>
    </lineage>
</organism>
<dbReference type="PANTHER" id="PTHR41368">
    <property type="entry name" value="PROTEIN YGHO"/>
    <property type="match status" value="1"/>
</dbReference>
<dbReference type="RefSeq" id="WP_052678290.1">
    <property type="nucleotide sequence ID" value="NZ_FPLD01000040.1"/>
</dbReference>
<evidence type="ECO:0000313" key="2">
    <source>
        <dbReference type="Proteomes" id="UP000183794"/>
    </source>
</evidence>
<dbReference type="OrthoDB" id="9806005at2"/>
<dbReference type="InterPro" id="IPR039968">
    <property type="entry name" value="BcerS-like"/>
</dbReference>
<gene>
    <name evidence="1" type="ORF">NVI5450_1235</name>
</gene>
<dbReference type="PANTHER" id="PTHR41368:SF1">
    <property type="entry name" value="PROTEIN YGHO"/>
    <property type="match status" value="1"/>
</dbReference>
<dbReference type="STRING" id="80854.MVIS_1672"/>
<dbReference type="KEGG" id="mvs:MVIS_1672"/>
<dbReference type="AlphaFoldDB" id="A0A090ICK4"/>
<protein>
    <submittedName>
        <fullName evidence="1">Uncharacterized protein</fullName>
    </submittedName>
</protein>
<proteinExistence type="predicted"/>
<dbReference type="HOGENOM" id="CLU_745470_0_0_6"/>
<dbReference type="Proteomes" id="UP000183794">
    <property type="component" value="Unassembled WGS sequence"/>
</dbReference>
<sequence>MINHQSWIPENTLPNAFFDVAAKIYQDKAYWIKESEAQIRQQFSAENPYFKHCEAKVIVYENEARVVAFFNPNQQIDGETVAYFGFWETVNNVELNRVLFSQVETWAKSKGATRLYGPIDFSTYGENRIRINSFTSPAFIGEPFNPDYYPELLSQLGFGIKYNYVSRIHDKLSEFALQVRPFYDGLMTKIGHEFTITQLTPEIWLDKLDQFYPMIDQSFKDNFAYTPVSWTHFKHNFGQRFAGKLCPKTSVLVLDKQGGIAAFLLCFPDYGELVNQQGEQLDVAELNYSTHYNALSSPRLLLMKTGGADPKYRSKGLSTLVAMQTSIWANEYYEQLSGAMVREDNRSLAFLKDWEIERKYALFSKSLVNTSF</sequence>
<evidence type="ECO:0000313" key="1">
    <source>
        <dbReference type="EMBL" id="SGY91366.1"/>
    </source>
</evidence>
<name>A0A090ICK4_9GAMM</name>
<dbReference type="PATRIC" id="fig|80854.5.peg.1780"/>
<dbReference type="EMBL" id="FPLD01000040">
    <property type="protein sequence ID" value="SGY91366.1"/>
    <property type="molecule type" value="Genomic_DNA"/>
</dbReference>